<dbReference type="EMBL" id="LAZR01000099">
    <property type="protein sequence ID" value="KKN91886.1"/>
    <property type="molecule type" value="Genomic_DNA"/>
</dbReference>
<reference evidence="9" key="1">
    <citation type="journal article" date="2015" name="Nature">
        <title>Complex archaea that bridge the gap between prokaryotes and eukaryotes.</title>
        <authorList>
            <person name="Spang A."/>
            <person name="Saw J.H."/>
            <person name="Jorgensen S.L."/>
            <person name="Zaremba-Niedzwiedzka K."/>
            <person name="Martijn J."/>
            <person name="Lind A.E."/>
            <person name="van Eijk R."/>
            <person name="Schleper C."/>
            <person name="Guy L."/>
            <person name="Ettema T.J."/>
        </authorList>
    </citation>
    <scope>NUCLEOTIDE SEQUENCE</scope>
</reference>
<evidence type="ECO:0000256" key="8">
    <source>
        <dbReference type="ARBA" id="ARBA00048258"/>
    </source>
</evidence>
<dbReference type="AlphaFoldDB" id="A0A0F9WZI9"/>
<dbReference type="InterPro" id="IPR042176">
    <property type="entry name" value="Pantoate_ligase_C"/>
</dbReference>
<dbReference type="InterPro" id="IPR014729">
    <property type="entry name" value="Rossmann-like_a/b/a_fold"/>
</dbReference>
<dbReference type="PANTHER" id="PTHR21299">
    <property type="entry name" value="CYTIDYLATE KINASE/PANTOATE-BETA-ALANINE LIGASE"/>
    <property type="match status" value="1"/>
</dbReference>
<keyword evidence="7" id="KW-0067">ATP-binding</keyword>
<evidence type="ECO:0000313" key="9">
    <source>
        <dbReference type="EMBL" id="KKN91886.1"/>
    </source>
</evidence>
<evidence type="ECO:0000256" key="1">
    <source>
        <dbReference type="ARBA" id="ARBA00004990"/>
    </source>
</evidence>
<dbReference type="Gene3D" id="3.40.50.620">
    <property type="entry name" value="HUPs"/>
    <property type="match status" value="1"/>
</dbReference>
<accession>A0A0F9WZI9</accession>
<dbReference type="GO" id="GO:0004592">
    <property type="term" value="F:pantoate-beta-alanine ligase activity"/>
    <property type="evidence" value="ECO:0007669"/>
    <property type="project" value="UniProtKB-EC"/>
</dbReference>
<dbReference type="InterPro" id="IPR003721">
    <property type="entry name" value="Pantoate_ligase"/>
</dbReference>
<dbReference type="GO" id="GO:0015940">
    <property type="term" value="P:pantothenate biosynthetic process"/>
    <property type="evidence" value="ECO:0007669"/>
    <property type="project" value="UniProtKB-UniPathway"/>
</dbReference>
<evidence type="ECO:0000256" key="7">
    <source>
        <dbReference type="ARBA" id="ARBA00022840"/>
    </source>
</evidence>
<evidence type="ECO:0000256" key="2">
    <source>
        <dbReference type="ARBA" id="ARBA00009256"/>
    </source>
</evidence>
<comment type="catalytic activity">
    <reaction evidence="8">
        <text>(R)-pantoate + beta-alanine + ATP = (R)-pantothenate + AMP + diphosphate + H(+)</text>
        <dbReference type="Rhea" id="RHEA:10912"/>
        <dbReference type="ChEBI" id="CHEBI:15378"/>
        <dbReference type="ChEBI" id="CHEBI:15980"/>
        <dbReference type="ChEBI" id="CHEBI:29032"/>
        <dbReference type="ChEBI" id="CHEBI:30616"/>
        <dbReference type="ChEBI" id="CHEBI:33019"/>
        <dbReference type="ChEBI" id="CHEBI:57966"/>
        <dbReference type="ChEBI" id="CHEBI:456215"/>
        <dbReference type="EC" id="6.3.2.1"/>
    </reaction>
</comment>
<keyword evidence="6" id="KW-0547">Nucleotide-binding</keyword>
<dbReference type="EC" id="6.3.2.1" evidence="3"/>
<dbReference type="GO" id="GO:0005524">
    <property type="term" value="F:ATP binding"/>
    <property type="evidence" value="ECO:0007669"/>
    <property type="project" value="UniProtKB-KW"/>
</dbReference>
<organism evidence="9">
    <name type="scientific">marine sediment metagenome</name>
    <dbReference type="NCBI Taxonomy" id="412755"/>
    <lineage>
        <taxon>unclassified sequences</taxon>
        <taxon>metagenomes</taxon>
        <taxon>ecological metagenomes</taxon>
    </lineage>
</organism>
<keyword evidence="4" id="KW-0436">Ligase</keyword>
<evidence type="ECO:0000256" key="3">
    <source>
        <dbReference type="ARBA" id="ARBA00012219"/>
    </source>
</evidence>
<comment type="caution">
    <text evidence="9">The sequence shown here is derived from an EMBL/GenBank/DDBJ whole genome shotgun (WGS) entry which is preliminary data.</text>
</comment>
<proteinExistence type="inferred from homology"/>
<dbReference type="Pfam" id="PF02569">
    <property type="entry name" value="Pantoate_ligase"/>
    <property type="match status" value="1"/>
</dbReference>
<evidence type="ECO:0000256" key="4">
    <source>
        <dbReference type="ARBA" id="ARBA00022598"/>
    </source>
</evidence>
<dbReference type="PANTHER" id="PTHR21299:SF1">
    <property type="entry name" value="PANTOATE--BETA-ALANINE LIGASE"/>
    <property type="match status" value="1"/>
</dbReference>
<gene>
    <name evidence="9" type="ORF">LCGC14_0213610</name>
</gene>
<comment type="pathway">
    <text evidence="1">Cofactor biosynthesis; (R)-pantothenate biosynthesis; (R)-pantothenate from (R)-pantoate and beta-alanine: step 1/1.</text>
</comment>
<evidence type="ECO:0000256" key="5">
    <source>
        <dbReference type="ARBA" id="ARBA00022655"/>
    </source>
</evidence>
<keyword evidence="5" id="KW-0566">Pantothenate biosynthesis</keyword>
<dbReference type="Gene3D" id="3.30.1300.10">
    <property type="entry name" value="Pantoate-beta-alanine ligase, C-terminal domain"/>
    <property type="match status" value="1"/>
</dbReference>
<dbReference type="UniPathway" id="UPA00028">
    <property type="reaction ID" value="UER00005"/>
</dbReference>
<dbReference type="SUPFAM" id="SSF52374">
    <property type="entry name" value="Nucleotidylyl transferase"/>
    <property type="match status" value="1"/>
</dbReference>
<name>A0A0F9WZI9_9ZZZZ</name>
<comment type="similarity">
    <text evidence="2">Belongs to the pantothenate synthetase family.</text>
</comment>
<protein>
    <recommendedName>
        <fullName evidence="3">pantoate--beta-alanine ligase (AMP-forming)</fullName>
        <ecNumber evidence="3">6.3.2.1</ecNumber>
    </recommendedName>
</protein>
<dbReference type="GO" id="GO:0005829">
    <property type="term" value="C:cytosol"/>
    <property type="evidence" value="ECO:0007669"/>
    <property type="project" value="TreeGrafter"/>
</dbReference>
<sequence length="277" mass="30329">MKILRHKADLDAELTALRAQNKSIGWVGTSGALHEGHLSLLRHAGSENDAVIMFWTGDMAFPWAGISNPSYPRDYEKDAAMAASAGAKLLYIPRGEEIYPQPPIVTVTTPALHRPGLTAPQHLDMVALFMSKFLSMVGGCTCYMGEKDWQQLVMMRQVASDLSLPVTRFVITPTVRDADGVPLSSRNIKLTPENRIAAAIVPQALEAAARAIAEGERDPNRVREIIVERIEGQALLVYAHVVSETLQDINPLRGPIRLMACARFGEVEILDNLGVNI</sequence>
<evidence type="ECO:0000256" key="6">
    <source>
        <dbReference type="ARBA" id="ARBA00022741"/>
    </source>
</evidence>